<feature type="compositionally biased region" description="Low complexity" evidence="1">
    <location>
        <begin position="598"/>
        <end position="608"/>
    </location>
</feature>
<dbReference type="Pfam" id="PF14021">
    <property type="entry name" value="TNT"/>
    <property type="match status" value="1"/>
</dbReference>
<feature type="compositionally biased region" description="Gly residues" evidence="1">
    <location>
        <begin position="656"/>
        <end position="694"/>
    </location>
</feature>
<dbReference type="RefSeq" id="WP_121009284.1">
    <property type="nucleotide sequence ID" value="NZ_RBXO01000001.1"/>
</dbReference>
<sequence length="953" mass="91890">MGIELPAELAEVAAKAGVAWPQADEDALRSSAAAWRDAGAKLGTLAGESDGSATKALAAMSGATGDAARGHWNAFTAPDGRLDQVVRGCHAAADRLDHAARQVGAAKVEMVRELVDLAKNHDAATRAAAAGHPAALLGLDALVRAAAANVGHLASTLADAIRLDSGVEIGVGGNPVHANPGVHGPDGSGVPGEGAPGRGPGRSGEGSLVGDLLDGLLGGGEDGRSGGGLVGDLLSGGGPSGDGRGGDGQGGDGQGGDGPGGGSSGAGQDGEGEGQGGRGDQSGEGRSGGRGGGLLGAVLGGGGGDGGGGGGGLVGGVVGGVTDTVGAVVDPVLDTAGDVVHGAVEAVDRTVEGAADVIAPGRADHGPGHAPDPGQGSGHGQGHGPVHGPGSAPGHGNGPGPVGAPVVGGGPVHVGPVVETVGRAADTVTSSAAAVLDRPVLPVDAHAPAPQQPIAPAPGANGPQVPGFGGSGGPGGGVPSGPVGGAGGALGAGAVGAGASTGAPAQTGAVPGQSVPGQSVPGQSGAGQPGAAHQQATGQPSSGQQPQAAQQGGQRADQRGPGQLPLKEPGQPGGQPAQGNHSGQGNPSGQAKDAGQGAPAKDVAQAAKDAARPDAPAKSRDELAFGVAVLPLGAGRDTVVRGGPGQGAPPAQGITGVPGPGGTAHGPGGAGQGPAGAGQGLGGTGQGFHGVVGTGGVPSRGVRAAGSPFRSMSGVIGTGPGAVVPTELVGPPQRPARDARPTSEAAALLHLYMFPGGVLPPARSEPARQLPVPPGDRDFAPGLRFEPQGHPDGHLVDVSARERPRPRLGPPVEPDPALTDGYDPQAGMHERDWDRRFLVRLDPPEYAWPPAELFPEGGYEAGQPGVLAVGVELDRFGGPEGRVLSEAGTPFTNRSLPPAALAAGYHRYRVARELPVWFTLSAQWFGQTGGGVRYRTTHPVADLVALGHLEEIR</sequence>
<organism evidence="4 5">
    <name type="scientific">Saccharothrix australiensis</name>
    <dbReference type="NCBI Taxonomy" id="2072"/>
    <lineage>
        <taxon>Bacteria</taxon>
        <taxon>Bacillati</taxon>
        <taxon>Actinomycetota</taxon>
        <taxon>Actinomycetes</taxon>
        <taxon>Pseudonocardiales</taxon>
        <taxon>Pseudonocardiaceae</taxon>
        <taxon>Saccharothrix</taxon>
    </lineage>
</organism>
<reference evidence="4 5" key="1">
    <citation type="submission" date="2018-10" db="EMBL/GenBank/DDBJ databases">
        <title>Sequencing the genomes of 1000 actinobacteria strains.</title>
        <authorList>
            <person name="Klenk H.-P."/>
        </authorList>
    </citation>
    <scope>NUCLEOTIDE SEQUENCE [LARGE SCALE GENOMIC DNA]</scope>
    <source>
        <strain evidence="4 5">DSM 43800</strain>
    </source>
</reference>
<proteinExistence type="predicted"/>
<dbReference type="PANTHER" id="PTHR42059">
    <property type="entry name" value="TNT DOMAIN-CONTAINING PROTEIN"/>
    <property type="match status" value="1"/>
</dbReference>
<feature type="compositionally biased region" description="Low complexity" evidence="1">
    <location>
        <begin position="205"/>
        <end position="215"/>
    </location>
</feature>
<evidence type="ECO:0000313" key="4">
    <source>
        <dbReference type="EMBL" id="RKT57524.1"/>
    </source>
</evidence>
<comment type="caution">
    <text evidence="4">The sequence shown here is derived from an EMBL/GenBank/DDBJ whole genome shotgun (WGS) entry which is preliminary data.</text>
</comment>
<feature type="region of interest" description="Disordered" evidence="1">
    <location>
        <begin position="638"/>
        <end position="694"/>
    </location>
</feature>
<gene>
    <name evidence="4" type="ORF">C8E97_6246</name>
</gene>
<evidence type="ECO:0000256" key="1">
    <source>
        <dbReference type="SAM" id="MobiDB-lite"/>
    </source>
</evidence>
<keyword evidence="5" id="KW-1185">Reference proteome</keyword>
<dbReference type="GO" id="GO:0050135">
    <property type="term" value="F:NADP+ nucleosidase activity"/>
    <property type="evidence" value="ECO:0007669"/>
    <property type="project" value="InterPro"/>
</dbReference>
<protein>
    <submittedName>
        <fullName evidence="4">Uncharacterized protein DUF4237</fullName>
    </submittedName>
</protein>
<feature type="region of interest" description="Disordered" evidence="1">
    <location>
        <begin position="498"/>
        <end position="619"/>
    </location>
</feature>
<feature type="compositionally biased region" description="Basic and acidic residues" evidence="1">
    <location>
        <begin position="787"/>
        <end position="805"/>
    </location>
</feature>
<feature type="compositionally biased region" description="Low complexity" evidence="1">
    <location>
        <begin position="457"/>
        <end position="466"/>
    </location>
</feature>
<name>A0A495W8B3_9PSEU</name>
<feature type="compositionally biased region" description="Gly residues" evidence="1">
    <location>
        <begin position="216"/>
        <end position="297"/>
    </location>
</feature>
<feature type="compositionally biased region" description="Gly residues" evidence="1">
    <location>
        <begin position="467"/>
        <end position="484"/>
    </location>
</feature>
<feature type="compositionally biased region" description="Gly residues" evidence="1">
    <location>
        <begin position="184"/>
        <end position="204"/>
    </location>
</feature>
<feature type="compositionally biased region" description="Basic and acidic residues" evidence="1">
    <location>
        <begin position="609"/>
        <end position="619"/>
    </location>
</feature>
<dbReference type="Proteomes" id="UP000282084">
    <property type="component" value="Unassembled WGS sequence"/>
</dbReference>
<dbReference type="InterPro" id="IPR025331">
    <property type="entry name" value="TNT"/>
</dbReference>
<dbReference type="InterPro" id="IPR057746">
    <property type="entry name" value="CpnT-like_N"/>
</dbReference>
<feature type="region of interest" description="Disordered" evidence="1">
    <location>
        <begin position="359"/>
        <end position="408"/>
    </location>
</feature>
<feature type="region of interest" description="Disordered" evidence="1">
    <location>
        <begin position="174"/>
        <end position="297"/>
    </location>
</feature>
<evidence type="ECO:0000313" key="5">
    <source>
        <dbReference type="Proteomes" id="UP000282084"/>
    </source>
</evidence>
<evidence type="ECO:0000259" key="3">
    <source>
        <dbReference type="Pfam" id="PF25547"/>
    </source>
</evidence>
<dbReference type="AlphaFoldDB" id="A0A495W8B3"/>
<accession>A0A495W8B3</accession>
<feature type="compositionally biased region" description="Polar residues" evidence="1">
    <location>
        <begin position="580"/>
        <end position="589"/>
    </location>
</feature>
<dbReference type="OrthoDB" id="4745173at2"/>
<feature type="region of interest" description="Disordered" evidence="1">
    <location>
        <begin position="760"/>
        <end position="819"/>
    </location>
</feature>
<dbReference type="InterPro" id="IPR053024">
    <property type="entry name" value="Fungal_surface_NADase"/>
</dbReference>
<feature type="region of interest" description="Disordered" evidence="1">
    <location>
        <begin position="444"/>
        <end position="484"/>
    </location>
</feature>
<feature type="compositionally biased region" description="Low complexity" evidence="1">
    <location>
        <begin position="529"/>
        <end position="563"/>
    </location>
</feature>
<feature type="compositionally biased region" description="Gly residues" evidence="1">
    <location>
        <begin position="375"/>
        <end position="408"/>
    </location>
</feature>
<dbReference type="EMBL" id="RBXO01000001">
    <property type="protein sequence ID" value="RKT57524.1"/>
    <property type="molecule type" value="Genomic_DNA"/>
</dbReference>
<evidence type="ECO:0000259" key="2">
    <source>
        <dbReference type="Pfam" id="PF14021"/>
    </source>
</evidence>
<dbReference type="Pfam" id="PF25547">
    <property type="entry name" value="WXG100_2"/>
    <property type="match status" value="1"/>
</dbReference>
<feature type="domain" description="TNT" evidence="2">
    <location>
        <begin position="867"/>
        <end position="952"/>
    </location>
</feature>
<dbReference type="PANTHER" id="PTHR42059:SF1">
    <property type="entry name" value="TNT DOMAIN-CONTAINING PROTEIN"/>
    <property type="match status" value="1"/>
</dbReference>
<feature type="domain" description="Outer membrane channel protein CpnT-like N-terminal" evidence="3">
    <location>
        <begin position="10"/>
        <end position="131"/>
    </location>
</feature>